<evidence type="ECO:0000256" key="1">
    <source>
        <dbReference type="ARBA" id="ARBA00007553"/>
    </source>
</evidence>
<dbReference type="PANTHER" id="PTHR11022">
    <property type="entry name" value="PEPTIDOGLYCAN RECOGNITION PROTEIN"/>
    <property type="match status" value="1"/>
</dbReference>
<dbReference type="InterPro" id="IPR006619">
    <property type="entry name" value="PGRP_domain_met/bac"/>
</dbReference>
<dbReference type="CDD" id="cd06583">
    <property type="entry name" value="PGRP"/>
    <property type="match status" value="1"/>
</dbReference>
<dbReference type="PIRSF" id="PIRSF037945">
    <property type="entry name" value="PGRPs"/>
    <property type="match status" value="1"/>
</dbReference>
<evidence type="ECO:0000256" key="7">
    <source>
        <dbReference type="PIRSR" id="PIRSR037945-1"/>
    </source>
</evidence>
<feature type="chain" id="PRO_5044885562" description="Peptidoglycan-recognition protein" evidence="8">
    <location>
        <begin position="30"/>
        <end position="211"/>
    </location>
</feature>
<evidence type="ECO:0000256" key="3">
    <source>
        <dbReference type="ARBA" id="ARBA00022729"/>
    </source>
</evidence>
<dbReference type="Gene3D" id="3.40.80.10">
    <property type="entry name" value="Peptidoglycan recognition protein-like"/>
    <property type="match status" value="1"/>
</dbReference>
<gene>
    <name evidence="11" type="ORF">TKK_012783</name>
</gene>
<dbReference type="SUPFAM" id="SSF55846">
    <property type="entry name" value="N-acetylmuramoyl-L-alanine amidase-like"/>
    <property type="match status" value="1"/>
</dbReference>
<comment type="similarity">
    <text evidence="1 6">Belongs to the N-acetylmuramoyl-L-alanine amidase 2 family.</text>
</comment>
<dbReference type="FunFam" id="3.40.80.10:FF:000001">
    <property type="entry name" value="Peptidoglycan recognition protein 1"/>
    <property type="match status" value="1"/>
</dbReference>
<keyword evidence="2 6" id="KW-0399">Innate immunity</keyword>
<evidence type="ECO:0000313" key="12">
    <source>
        <dbReference type="Proteomes" id="UP001627154"/>
    </source>
</evidence>
<dbReference type="InterPro" id="IPR036505">
    <property type="entry name" value="Amidase/PGRP_sf"/>
</dbReference>
<feature type="signal peptide" evidence="8">
    <location>
        <begin position="1"/>
        <end position="29"/>
    </location>
</feature>
<reference evidence="11 12" key="1">
    <citation type="journal article" date="2024" name="bioRxiv">
        <title>A reference genome for Trichogramma kaykai: A tiny desert-dwelling parasitoid wasp with competing sex-ratio distorters.</title>
        <authorList>
            <person name="Culotta J."/>
            <person name="Lindsey A.R."/>
        </authorList>
    </citation>
    <scope>NUCLEOTIDE SEQUENCE [LARGE SCALE GENOMIC DNA]</scope>
    <source>
        <strain evidence="11 12">KSX58</strain>
    </source>
</reference>
<dbReference type="Pfam" id="PF01510">
    <property type="entry name" value="Amidase_2"/>
    <property type="match status" value="1"/>
</dbReference>
<dbReference type="EMBL" id="JBJJXI010000102">
    <property type="protein sequence ID" value="KAL3392737.1"/>
    <property type="molecule type" value="Genomic_DNA"/>
</dbReference>
<evidence type="ECO:0000256" key="8">
    <source>
        <dbReference type="SAM" id="SignalP"/>
    </source>
</evidence>
<dbReference type="InterPro" id="IPR002502">
    <property type="entry name" value="Amidase_domain"/>
</dbReference>
<evidence type="ECO:0000256" key="2">
    <source>
        <dbReference type="ARBA" id="ARBA00022588"/>
    </source>
</evidence>
<keyword evidence="12" id="KW-1185">Reference proteome</keyword>
<feature type="disulfide bond" evidence="7">
    <location>
        <begin position="69"/>
        <end position="75"/>
    </location>
</feature>
<evidence type="ECO:0000259" key="9">
    <source>
        <dbReference type="SMART" id="SM00644"/>
    </source>
</evidence>
<dbReference type="PANTHER" id="PTHR11022:SF74">
    <property type="entry name" value="PEPTIDOGLYCAN-RECOGNITION PROTEIN SA"/>
    <property type="match status" value="1"/>
</dbReference>
<keyword evidence="5 7" id="KW-1015">Disulfide bond</keyword>
<keyword evidence="3 8" id="KW-0732">Signal</keyword>
<evidence type="ECO:0000259" key="10">
    <source>
        <dbReference type="SMART" id="SM00701"/>
    </source>
</evidence>
<protein>
    <recommendedName>
        <fullName evidence="6">Peptidoglycan-recognition protein</fullName>
    </recommendedName>
</protein>
<dbReference type="SMART" id="SM00701">
    <property type="entry name" value="PGRP"/>
    <property type="match status" value="1"/>
</dbReference>
<organism evidence="11 12">
    <name type="scientific">Trichogramma kaykai</name>
    <dbReference type="NCBI Taxonomy" id="54128"/>
    <lineage>
        <taxon>Eukaryota</taxon>
        <taxon>Metazoa</taxon>
        <taxon>Ecdysozoa</taxon>
        <taxon>Arthropoda</taxon>
        <taxon>Hexapoda</taxon>
        <taxon>Insecta</taxon>
        <taxon>Pterygota</taxon>
        <taxon>Neoptera</taxon>
        <taxon>Endopterygota</taxon>
        <taxon>Hymenoptera</taxon>
        <taxon>Apocrita</taxon>
        <taxon>Proctotrupomorpha</taxon>
        <taxon>Chalcidoidea</taxon>
        <taxon>Trichogrammatidae</taxon>
        <taxon>Trichogramma</taxon>
    </lineage>
</organism>
<dbReference type="InterPro" id="IPR015510">
    <property type="entry name" value="PGRP"/>
</dbReference>
<proteinExistence type="inferred from homology"/>
<evidence type="ECO:0000256" key="5">
    <source>
        <dbReference type="ARBA" id="ARBA00023157"/>
    </source>
</evidence>
<feature type="domain" description="N-acetylmuramoyl-L-alanine amidase" evidence="9">
    <location>
        <begin position="42"/>
        <end position="193"/>
    </location>
</feature>
<sequence length="211" mass="23959">MSHHRTNIYFSLLIHLSLLSLSRTQSSDGDPCPNVVERSRWGARPWRNVNYLVTPLLHVVVHHTQTPDCDRSDECADLVKSIQNYHMNDLKLDDIGYSFLIGGDGNVYEGAGWYNEGKHTRGYDRKSVSLAFIGNFQKAFRNSTMGITIDKNPSEKSLKAAHDLVACGKRQGFLRQNVKVYGARQIINTDSPGNKLFARIKNWPEWSEIHS</sequence>
<dbReference type="SMART" id="SM00644">
    <property type="entry name" value="Ami_2"/>
    <property type="match status" value="1"/>
</dbReference>
<dbReference type="AlphaFoldDB" id="A0ABD2WI44"/>
<evidence type="ECO:0000256" key="6">
    <source>
        <dbReference type="PIRNR" id="PIRNR037945"/>
    </source>
</evidence>
<dbReference type="GO" id="GO:0045087">
    <property type="term" value="P:innate immune response"/>
    <property type="evidence" value="ECO:0007669"/>
    <property type="project" value="UniProtKB-KW"/>
</dbReference>
<dbReference type="InterPro" id="IPR017331">
    <property type="entry name" value="Peptidoglycan_recognition"/>
</dbReference>
<comment type="caution">
    <text evidence="11">The sequence shown here is derived from an EMBL/GenBank/DDBJ whole genome shotgun (WGS) entry which is preliminary data.</text>
</comment>
<dbReference type="Proteomes" id="UP001627154">
    <property type="component" value="Unassembled WGS sequence"/>
</dbReference>
<name>A0ABD2WI44_9HYME</name>
<evidence type="ECO:0000313" key="11">
    <source>
        <dbReference type="EMBL" id="KAL3392737.1"/>
    </source>
</evidence>
<accession>A0ABD2WI44</accession>
<evidence type="ECO:0000256" key="4">
    <source>
        <dbReference type="ARBA" id="ARBA00022859"/>
    </source>
</evidence>
<feature type="domain" description="Peptidoglycan recognition protein family" evidence="10">
    <location>
        <begin position="33"/>
        <end position="187"/>
    </location>
</feature>
<feature type="disulfide bond" evidence="7">
    <location>
        <begin position="32"/>
        <end position="167"/>
    </location>
</feature>
<keyword evidence="4 6" id="KW-0391">Immunity</keyword>